<dbReference type="Proteomes" id="UP001209540">
    <property type="component" value="Unassembled WGS sequence"/>
</dbReference>
<evidence type="ECO:0000313" key="3">
    <source>
        <dbReference type="Proteomes" id="UP001209540"/>
    </source>
</evidence>
<protein>
    <submittedName>
        <fullName evidence="2">Uncharacterized protein</fullName>
    </submittedName>
</protein>
<feature type="transmembrane region" description="Helical" evidence="1">
    <location>
        <begin position="34"/>
        <end position="55"/>
    </location>
</feature>
<sequence length="100" mass="11446">MVPRSRIYICVVGRVFDMIDMKIDTKVNSMNGTFSLSLVIIVLTTTSVDCISFLYNGIFIQYSCQNTTSIKSRTQFLQVMTMTRFMGKPNDLYHNEVANK</sequence>
<comment type="caution">
    <text evidence="2">The sequence shown here is derived from an EMBL/GenBank/DDBJ whole genome shotgun (WGS) entry which is preliminary data.</text>
</comment>
<proteinExistence type="predicted"/>
<dbReference type="EMBL" id="JAIXMP010000098">
    <property type="protein sequence ID" value="KAI9243113.1"/>
    <property type="molecule type" value="Genomic_DNA"/>
</dbReference>
<evidence type="ECO:0000256" key="1">
    <source>
        <dbReference type="SAM" id="Phobius"/>
    </source>
</evidence>
<gene>
    <name evidence="2" type="ORF">BDA99DRAFT_544625</name>
</gene>
<keyword evidence="1" id="KW-0812">Transmembrane</keyword>
<reference evidence="2" key="1">
    <citation type="journal article" date="2022" name="IScience">
        <title>Evolution of zygomycete secretomes and the origins of terrestrial fungal ecologies.</title>
        <authorList>
            <person name="Chang Y."/>
            <person name="Wang Y."/>
            <person name="Mondo S."/>
            <person name="Ahrendt S."/>
            <person name="Andreopoulos W."/>
            <person name="Barry K."/>
            <person name="Beard J."/>
            <person name="Benny G.L."/>
            <person name="Blankenship S."/>
            <person name="Bonito G."/>
            <person name="Cuomo C."/>
            <person name="Desiro A."/>
            <person name="Gervers K.A."/>
            <person name="Hundley H."/>
            <person name="Kuo A."/>
            <person name="LaButti K."/>
            <person name="Lang B.F."/>
            <person name="Lipzen A."/>
            <person name="O'Donnell K."/>
            <person name="Pangilinan J."/>
            <person name="Reynolds N."/>
            <person name="Sandor L."/>
            <person name="Smith M.E."/>
            <person name="Tsang A."/>
            <person name="Grigoriev I.V."/>
            <person name="Stajich J.E."/>
            <person name="Spatafora J.W."/>
        </authorList>
    </citation>
    <scope>NUCLEOTIDE SEQUENCE</scope>
    <source>
        <strain evidence="2">RSA 2281</strain>
    </source>
</reference>
<accession>A0AAD5JJW3</accession>
<keyword evidence="3" id="KW-1185">Reference proteome</keyword>
<keyword evidence="1" id="KW-0472">Membrane</keyword>
<name>A0AAD5JJW3_9FUNG</name>
<keyword evidence="1" id="KW-1133">Transmembrane helix</keyword>
<evidence type="ECO:0000313" key="2">
    <source>
        <dbReference type="EMBL" id="KAI9243113.1"/>
    </source>
</evidence>
<dbReference type="AlphaFoldDB" id="A0AAD5JJW3"/>
<reference evidence="2" key="2">
    <citation type="submission" date="2023-02" db="EMBL/GenBank/DDBJ databases">
        <authorList>
            <consortium name="DOE Joint Genome Institute"/>
            <person name="Mondo S.J."/>
            <person name="Chang Y."/>
            <person name="Wang Y."/>
            <person name="Ahrendt S."/>
            <person name="Andreopoulos W."/>
            <person name="Barry K."/>
            <person name="Beard J."/>
            <person name="Benny G.L."/>
            <person name="Blankenship S."/>
            <person name="Bonito G."/>
            <person name="Cuomo C."/>
            <person name="Desiro A."/>
            <person name="Gervers K.A."/>
            <person name="Hundley H."/>
            <person name="Kuo A."/>
            <person name="LaButti K."/>
            <person name="Lang B.F."/>
            <person name="Lipzen A."/>
            <person name="O'Donnell K."/>
            <person name="Pangilinan J."/>
            <person name="Reynolds N."/>
            <person name="Sandor L."/>
            <person name="Smith M.W."/>
            <person name="Tsang A."/>
            <person name="Grigoriev I.V."/>
            <person name="Stajich J.E."/>
            <person name="Spatafora J.W."/>
        </authorList>
    </citation>
    <scope>NUCLEOTIDE SEQUENCE</scope>
    <source>
        <strain evidence="2">RSA 2281</strain>
    </source>
</reference>
<organism evidence="2 3">
    <name type="scientific">Phascolomyces articulosus</name>
    <dbReference type="NCBI Taxonomy" id="60185"/>
    <lineage>
        <taxon>Eukaryota</taxon>
        <taxon>Fungi</taxon>
        <taxon>Fungi incertae sedis</taxon>
        <taxon>Mucoromycota</taxon>
        <taxon>Mucoromycotina</taxon>
        <taxon>Mucoromycetes</taxon>
        <taxon>Mucorales</taxon>
        <taxon>Lichtheimiaceae</taxon>
        <taxon>Phascolomyces</taxon>
    </lineage>
</organism>